<comment type="caution">
    <text evidence="7">The sequence shown here is derived from an EMBL/GenBank/DDBJ whole genome shotgun (WGS) entry which is preliminary data.</text>
</comment>
<accession>A0ABP9TJE2</accession>
<evidence type="ECO:0000259" key="6">
    <source>
        <dbReference type="Pfam" id="PF00296"/>
    </source>
</evidence>
<proteinExistence type="inferred from homology"/>
<dbReference type="InterPro" id="IPR016215">
    <property type="entry name" value="NTA_MOA"/>
</dbReference>
<dbReference type="CDD" id="cd01095">
    <property type="entry name" value="Nitrilotriacetate_monoxgenase"/>
    <property type="match status" value="1"/>
</dbReference>
<dbReference type="PANTHER" id="PTHR30011">
    <property type="entry name" value="ALKANESULFONATE MONOOXYGENASE-RELATED"/>
    <property type="match status" value="1"/>
</dbReference>
<evidence type="ECO:0000256" key="3">
    <source>
        <dbReference type="ARBA" id="ARBA00023002"/>
    </source>
</evidence>
<dbReference type="RefSeq" id="WP_210099743.1">
    <property type="nucleotide sequence ID" value="NZ_BAABLK010000022.1"/>
</dbReference>
<name>A0ABP9TJE2_9MICC</name>
<dbReference type="NCBIfam" id="TIGR03860">
    <property type="entry name" value="FMN_nitrolo"/>
    <property type="match status" value="1"/>
</dbReference>
<protein>
    <submittedName>
        <fullName evidence="7">LLM class flavin-dependent oxidoreductase</fullName>
    </submittedName>
</protein>
<reference evidence="8" key="1">
    <citation type="journal article" date="2019" name="Int. J. Syst. Evol. Microbiol.">
        <title>The Global Catalogue of Microorganisms (GCM) 10K type strain sequencing project: providing services to taxonomists for standard genome sequencing and annotation.</title>
        <authorList>
            <consortium name="The Broad Institute Genomics Platform"/>
            <consortium name="The Broad Institute Genome Sequencing Center for Infectious Disease"/>
            <person name="Wu L."/>
            <person name="Ma J."/>
        </authorList>
    </citation>
    <scope>NUCLEOTIDE SEQUENCE [LARGE SCALE GENOMIC DNA]</scope>
    <source>
        <strain evidence="8">JCM 18952</strain>
    </source>
</reference>
<dbReference type="InterPro" id="IPR051260">
    <property type="entry name" value="Diverse_substr_monoxygenases"/>
</dbReference>
<dbReference type="Gene3D" id="3.20.20.30">
    <property type="entry name" value="Luciferase-like domain"/>
    <property type="match status" value="1"/>
</dbReference>
<dbReference type="SUPFAM" id="SSF51679">
    <property type="entry name" value="Bacterial luciferase-like"/>
    <property type="match status" value="1"/>
</dbReference>
<keyword evidence="3" id="KW-0560">Oxidoreductase</keyword>
<dbReference type="PIRSF" id="PIRSF000337">
    <property type="entry name" value="NTA_MOA"/>
    <property type="match status" value="1"/>
</dbReference>
<keyword evidence="8" id="KW-1185">Reference proteome</keyword>
<evidence type="ECO:0000256" key="4">
    <source>
        <dbReference type="ARBA" id="ARBA00023033"/>
    </source>
</evidence>
<gene>
    <name evidence="7" type="ORF">GCM10025778_12340</name>
</gene>
<keyword evidence="4" id="KW-0503">Monooxygenase</keyword>
<evidence type="ECO:0000256" key="2">
    <source>
        <dbReference type="ARBA" id="ARBA00022643"/>
    </source>
</evidence>
<dbReference type="PANTHER" id="PTHR30011:SF16">
    <property type="entry name" value="C2H2 FINGER DOMAIN TRANSCRIPTION FACTOR (EUROFUNG)-RELATED"/>
    <property type="match status" value="1"/>
</dbReference>
<evidence type="ECO:0000256" key="5">
    <source>
        <dbReference type="ARBA" id="ARBA00033748"/>
    </source>
</evidence>
<keyword evidence="2" id="KW-0288">FMN</keyword>
<evidence type="ECO:0000313" key="8">
    <source>
        <dbReference type="Proteomes" id="UP001501257"/>
    </source>
</evidence>
<evidence type="ECO:0000313" key="7">
    <source>
        <dbReference type="EMBL" id="GAA5226701.1"/>
    </source>
</evidence>
<dbReference type="Pfam" id="PF00296">
    <property type="entry name" value="Bac_luciferase"/>
    <property type="match status" value="1"/>
</dbReference>
<feature type="domain" description="Luciferase-like" evidence="6">
    <location>
        <begin position="30"/>
        <end position="383"/>
    </location>
</feature>
<organism evidence="7 8">
    <name type="scientific">Paeniglutamicibacter antarcticus</name>
    <dbReference type="NCBI Taxonomy" id="494023"/>
    <lineage>
        <taxon>Bacteria</taxon>
        <taxon>Bacillati</taxon>
        <taxon>Actinomycetota</taxon>
        <taxon>Actinomycetes</taxon>
        <taxon>Micrococcales</taxon>
        <taxon>Micrococcaceae</taxon>
        <taxon>Paeniglutamicibacter</taxon>
    </lineage>
</organism>
<dbReference type="InterPro" id="IPR036661">
    <property type="entry name" value="Luciferase-like_sf"/>
</dbReference>
<sequence length="444" mass="48280">MATTPQMHLNAFIYGAGHHTMGWRHPDSSADRVSDIAYYEELARLAEHGCLDAVFFADGQSLNREYSAGIPWLLEPVTALSAMARATTRVGLVTTISASFYTPFHAARLLASLDHISGGRAGINVVTSMFDTEARNHGMDALPAHAQRYERAEEFVDAVQGLWDSWSDTALVVDREAGQYLDPSQIRPINHRGKHFSVDGPLTVPRCPQGRPVLFQAGSSEAGRSFAARYAEAIYSVSWDLESALEYAADLRGRLESAGRDGSSVPILPGLVTYVGATAEEAHGKKRELDAYLDIEAAITQLNTFTGQDYFADPLDAPVAPLPPAEGFSGPQGRYLTVRRIIETKSPTLRELLGFLAAGGGHATMIGSAVEVADEIEEWFLTGACDGFNLMCPSFPAGLDDFVELVVPILQERGLFRTSYQGSTLRETMGLAKPTRTEPAQVRR</sequence>
<keyword evidence="1" id="KW-0285">Flavoprotein</keyword>
<dbReference type="EMBL" id="BAABLK010000022">
    <property type="protein sequence ID" value="GAA5226701.1"/>
    <property type="molecule type" value="Genomic_DNA"/>
</dbReference>
<comment type="similarity">
    <text evidence="5">Belongs to the NtaA/SnaA/DszA monooxygenase family.</text>
</comment>
<evidence type="ECO:0000256" key="1">
    <source>
        <dbReference type="ARBA" id="ARBA00022630"/>
    </source>
</evidence>
<dbReference type="InterPro" id="IPR011251">
    <property type="entry name" value="Luciferase-like_dom"/>
</dbReference>
<dbReference type="Proteomes" id="UP001501257">
    <property type="component" value="Unassembled WGS sequence"/>
</dbReference>